<dbReference type="Proteomes" id="UP000184260">
    <property type="component" value="Unassembled WGS sequence"/>
</dbReference>
<dbReference type="InterPro" id="IPR049304">
    <property type="entry name" value="Gly_rich_dom"/>
</dbReference>
<accession>A0A1M6WXR7</accession>
<name>A0A1M6WXR7_9FLAO</name>
<evidence type="ECO:0000313" key="2">
    <source>
        <dbReference type="EMBL" id="SHK98552.1"/>
    </source>
</evidence>
<sequence>MNKTLRLTKKFNPLSFFAISRVKLHKVQSLATSLSLFTILLLGLDLSAQITTVTISTTGAGTWTVPEGVTGSITVEVWGAGGSGGGASGKNVTGSGGSGGTYVRSIFSNVIAGTLYNLYVAPQTTAASSGANGNSGDSSWFNTNTILNANGGLGGKSSNGGVVTAVTTGSIGTTIISGGSSLSAAFVFMELQGGMEGMREAQEAQIQILLAQIARMQEILDHPRAVAVAVVQQVVEVAAVQL</sequence>
<evidence type="ECO:0000313" key="3">
    <source>
        <dbReference type="Proteomes" id="UP000184260"/>
    </source>
</evidence>
<organism evidence="2 3">
    <name type="scientific">Flavobacterium xanthum</name>
    <dbReference type="NCBI Taxonomy" id="69322"/>
    <lineage>
        <taxon>Bacteria</taxon>
        <taxon>Pseudomonadati</taxon>
        <taxon>Bacteroidota</taxon>
        <taxon>Flavobacteriia</taxon>
        <taxon>Flavobacteriales</taxon>
        <taxon>Flavobacteriaceae</taxon>
        <taxon>Flavobacterium</taxon>
    </lineage>
</organism>
<gene>
    <name evidence="2" type="ORF">SAMN05443669_100172</name>
</gene>
<keyword evidence="3" id="KW-1185">Reference proteome</keyword>
<dbReference type="EMBL" id="FRBU01000001">
    <property type="protein sequence ID" value="SHK98552.1"/>
    <property type="molecule type" value="Genomic_DNA"/>
</dbReference>
<proteinExistence type="predicted"/>
<protein>
    <recommendedName>
        <fullName evidence="1">Glycine-rich domain-containing protein</fullName>
    </recommendedName>
</protein>
<dbReference type="Pfam" id="PF21722">
    <property type="entry name" value="Gly_rich_2"/>
    <property type="match status" value="1"/>
</dbReference>
<dbReference type="AlphaFoldDB" id="A0A1M6WXR7"/>
<dbReference type="RefSeq" id="WP_073350736.1">
    <property type="nucleotide sequence ID" value="NZ_FRBU01000001.1"/>
</dbReference>
<feature type="domain" description="Glycine-rich" evidence="1">
    <location>
        <begin position="57"/>
        <end position="176"/>
    </location>
</feature>
<reference evidence="3" key="1">
    <citation type="submission" date="2016-11" db="EMBL/GenBank/DDBJ databases">
        <authorList>
            <person name="Varghese N."/>
            <person name="Submissions S."/>
        </authorList>
    </citation>
    <scope>NUCLEOTIDE SEQUENCE [LARGE SCALE GENOMIC DNA]</scope>
    <source>
        <strain evidence="3">DSM 3661</strain>
    </source>
</reference>
<evidence type="ECO:0000259" key="1">
    <source>
        <dbReference type="Pfam" id="PF21722"/>
    </source>
</evidence>